<gene>
    <name evidence="1" type="ORF">WOSG25_061410</name>
</gene>
<dbReference type="Pfam" id="PF25209">
    <property type="entry name" value="Phage_capsid_4"/>
    <property type="match status" value="1"/>
</dbReference>
<dbReference type="NCBIfam" id="TIGR04387">
    <property type="entry name" value="capsid_maj_N4"/>
    <property type="match status" value="1"/>
</dbReference>
<organism evidence="1 2">
    <name type="scientific">Weissella oryzae (strain DSM 25784 / JCM 18191 / LMG 30913 / SG25)</name>
    <dbReference type="NCBI Taxonomy" id="1329250"/>
    <lineage>
        <taxon>Bacteria</taxon>
        <taxon>Bacillati</taxon>
        <taxon>Bacillota</taxon>
        <taxon>Bacilli</taxon>
        <taxon>Lactobacillales</taxon>
        <taxon>Lactobacillaceae</taxon>
        <taxon>Weissella</taxon>
    </lineage>
</organism>
<name>A0A069D0Y2_WEIOS</name>
<evidence type="ECO:0000313" key="1">
    <source>
        <dbReference type="EMBL" id="GAK31011.1"/>
    </source>
</evidence>
<dbReference type="EMBL" id="DF820489">
    <property type="protein sequence ID" value="GAK31011.1"/>
    <property type="molecule type" value="Genomic_DNA"/>
</dbReference>
<protein>
    <submittedName>
        <fullName evidence="1">Phage major capsid protein</fullName>
    </submittedName>
</protein>
<reference evidence="2" key="1">
    <citation type="journal article" date="2014" name="Genome Announc.">
        <title>Draft genome sequence of Weissella oryzae SG25T, isolated from fermented rice grains.</title>
        <authorList>
            <person name="Tanizawa Y."/>
            <person name="Fujisawa T."/>
            <person name="Mochizuki T."/>
            <person name="Kaminuma E."/>
            <person name="Suzuki Y."/>
            <person name="Nakamura Y."/>
            <person name="Tohno M."/>
        </authorList>
    </citation>
    <scope>NUCLEOTIDE SEQUENCE [LARGE SCALE GENOMIC DNA]</scope>
    <source>
        <strain evidence="2">DSM 25784 / JCM 18191 / LMG 30913 / SG25</strain>
    </source>
</reference>
<dbReference type="eggNOG" id="ENOG503042M">
    <property type="taxonomic scope" value="Bacteria"/>
</dbReference>
<dbReference type="AlphaFoldDB" id="A0A069D0Y2"/>
<keyword evidence="2" id="KW-1185">Reference proteome</keyword>
<evidence type="ECO:0000313" key="2">
    <source>
        <dbReference type="Proteomes" id="UP000030643"/>
    </source>
</evidence>
<dbReference type="SUPFAM" id="SSF56563">
    <property type="entry name" value="Major capsid protein gp5"/>
    <property type="match status" value="1"/>
</dbReference>
<dbReference type="STRING" id="1329250.WOSG25_061410"/>
<dbReference type="OrthoDB" id="2065410at2"/>
<sequence length="275" mass="29249">MAENTVTKIENMVNPEVLAPIVSYELKKAMRLSPLAQIDTTLQGQPGTTLTFPAFSYIGDAADIAEGEAIPLDKLGTTSKEVKIKKAAKGTQITDEAVLSGLGDPVGESTKQLGLSLANKLDDDLLAAAKTGTQKASITADVEGIQKGLDVFNDEDDSTVVLLVSPATASKMRADAIKNNAGSEVGANQLITGTYLDVLGAQIVRSKKLKDEEALFIKVNEVSPALKIVMKRQAQVESQRDIVKKITVMTGDQHYAPYLYDDTKVVVATVGAESK</sequence>
<proteinExistence type="predicted"/>
<accession>A0A069D0Y2</accession>
<dbReference type="RefSeq" id="WP_027699057.1">
    <property type="nucleotide sequence ID" value="NZ_DF820489.1"/>
</dbReference>
<dbReference type="Proteomes" id="UP000030643">
    <property type="component" value="Unassembled WGS sequence"/>
</dbReference>